<comment type="subcellular location">
    <subcellularLocation>
        <location evidence="4">Cytoplasm</location>
    </subcellularLocation>
</comment>
<keyword evidence="4" id="KW-0963">Cytoplasm</keyword>
<dbReference type="GO" id="GO:0003743">
    <property type="term" value="F:translation initiation factor activity"/>
    <property type="evidence" value="ECO:0007669"/>
    <property type="project" value="UniProtKB-UniRule"/>
</dbReference>
<dbReference type="Pfam" id="PF05198">
    <property type="entry name" value="IF3_N"/>
    <property type="match status" value="1"/>
</dbReference>
<keyword evidence="2 4" id="KW-0396">Initiation factor</keyword>
<proteinExistence type="inferred from homology"/>
<organism evidence="8">
    <name type="scientific">Candidatus Berkiella cookevillensis</name>
    <dbReference type="NCBI Taxonomy" id="437022"/>
    <lineage>
        <taxon>Bacteria</taxon>
        <taxon>Pseudomonadati</taxon>
        <taxon>Pseudomonadota</taxon>
        <taxon>Gammaproteobacteria</taxon>
        <taxon>Candidatus Berkiellales</taxon>
        <taxon>Candidatus Berkiellaceae</taxon>
        <taxon>Candidatus Berkiella</taxon>
    </lineage>
</organism>
<reference evidence="9" key="3">
    <citation type="submission" date="2021-06" db="EMBL/GenBank/DDBJ databases">
        <title>Genomic Description and Analysis of Intracellular Bacteria, Candidatus Berkiella cookevillensis and Candidatus Berkiella aquae.</title>
        <authorList>
            <person name="Kidane D.T."/>
            <person name="Mehari Y.T."/>
            <person name="Rice F.C."/>
            <person name="Arivett B.A."/>
            <person name="Farone A.L."/>
            <person name="Berk S.G."/>
            <person name="Farone M.B."/>
        </authorList>
    </citation>
    <scope>NUCLEOTIDE SEQUENCE</scope>
    <source>
        <strain evidence="9">CC99</strain>
    </source>
</reference>
<dbReference type="InterPro" id="IPR019814">
    <property type="entry name" value="Translation_initiation_fac_3_N"/>
</dbReference>
<evidence type="ECO:0000256" key="3">
    <source>
        <dbReference type="ARBA" id="ARBA00022917"/>
    </source>
</evidence>
<dbReference type="Proteomes" id="UP000051494">
    <property type="component" value="Unassembled WGS sequence"/>
</dbReference>
<dbReference type="InterPro" id="IPR019815">
    <property type="entry name" value="Translation_initiation_fac_3_C"/>
</dbReference>
<dbReference type="InterPro" id="IPR036787">
    <property type="entry name" value="T_IF-3_N_sf"/>
</dbReference>
<dbReference type="Pfam" id="PF00707">
    <property type="entry name" value="IF3_C"/>
    <property type="match status" value="1"/>
</dbReference>
<keyword evidence="3 4" id="KW-0648">Protein biosynthesis</keyword>
<dbReference type="GO" id="GO:0043022">
    <property type="term" value="F:ribosome binding"/>
    <property type="evidence" value="ECO:0007669"/>
    <property type="project" value="TreeGrafter"/>
</dbReference>
<dbReference type="AlphaFoldDB" id="A0A0Q9YCJ9"/>
<evidence type="ECO:0000256" key="2">
    <source>
        <dbReference type="ARBA" id="ARBA00022540"/>
    </source>
</evidence>
<dbReference type="NCBIfam" id="TIGR00168">
    <property type="entry name" value="infC"/>
    <property type="match status" value="1"/>
</dbReference>
<dbReference type="EMBL" id="LKHV01000015">
    <property type="protein sequence ID" value="KRG17529.1"/>
    <property type="molecule type" value="Genomic_DNA"/>
</dbReference>
<dbReference type="FunFam" id="3.30.110.10:FF:000001">
    <property type="entry name" value="Translation initiation factor IF-3"/>
    <property type="match status" value="1"/>
</dbReference>
<dbReference type="GO" id="GO:0032790">
    <property type="term" value="P:ribosome disassembly"/>
    <property type="evidence" value="ECO:0007669"/>
    <property type="project" value="TreeGrafter"/>
</dbReference>
<keyword evidence="10" id="KW-1185">Reference proteome</keyword>
<dbReference type="InterPro" id="IPR036788">
    <property type="entry name" value="T_IF-3_C_sf"/>
</dbReference>
<gene>
    <name evidence="4 8" type="primary">infC</name>
    <name evidence="9" type="ORF">CC99x_003550</name>
    <name evidence="8" type="ORF">CC99x_02274</name>
</gene>
<dbReference type="SUPFAM" id="SSF55200">
    <property type="entry name" value="Translation initiation factor IF3, C-terminal domain"/>
    <property type="match status" value="1"/>
</dbReference>
<dbReference type="SUPFAM" id="SSF54364">
    <property type="entry name" value="Translation initiation factor IF3, N-terminal domain"/>
    <property type="match status" value="1"/>
</dbReference>
<evidence type="ECO:0000259" key="7">
    <source>
        <dbReference type="Pfam" id="PF05198"/>
    </source>
</evidence>
<comment type="function">
    <text evidence="4">IF-3 binds to the 30S ribosomal subunit and shifts the equilibrium between 70S ribosomes and their 50S and 30S subunits in favor of the free subunits, thus enhancing the availability of 30S subunits on which protein synthesis initiation begins.</text>
</comment>
<dbReference type="EMBL" id="LKHV02000001">
    <property type="protein sequence ID" value="MCS5707973.1"/>
    <property type="molecule type" value="Genomic_DNA"/>
</dbReference>
<dbReference type="PANTHER" id="PTHR10938">
    <property type="entry name" value="TRANSLATION INITIATION FACTOR IF-3"/>
    <property type="match status" value="1"/>
</dbReference>
<protein>
    <recommendedName>
        <fullName evidence="4 5">Translation initiation factor IF-3</fullName>
    </recommendedName>
</protein>
<evidence type="ECO:0000313" key="8">
    <source>
        <dbReference type="EMBL" id="KRG17529.1"/>
    </source>
</evidence>
<reference evidence="8" key="1">
    <citation type="submission" date="2015-09" db="EMBL/GenBank/DDBJ databases">
        <title>Draft Genome Sequences of Two Novel Amoeba-resistant Intranuclear Bacteria, Candidatus Berkiella cookevillensis and Candidatus Berkiella aquae.</title>
        <authorList>
            <person name="Mehari Y.T."/>
            <person name="Arivett B.A."/>
            <person name="Farone A.L."/>
            <person name="Gunderson J.H."/>
            <person name="Farone M.B."/>
        </authorList>
    </citation>
    <scope>NUCLEOTIDE SEQUENCE [LARGE SCALE GENOMIC DNA]</scope>
    <source>
        <strain evidence="8">CC99</strain>
    </source>
</reference>
<dbReference type="GO" id="GO:0005829">
    <property type="term" value="C:cytosol"/>
    <property type="evidence" value="ECO:0007669"/>
    <property type="project" value="TreeGrafter"/>
</dbReference>
<evidence type="ECO:0000256" key="5">
    <source>
        <dbReference type="NCBIfam" id="TIGR00168"/>
    </source>
</evidence>
<comment type="subunit">
    <text evidence="4">Monomer.</text>
</comment>
<evidence type="ECO:0000259" key="6">
    <source>
        <dbReference type="Pfam" id="PF00707"/>
    </source>
</evidence>
<dbReference type="PATRIC" id="fig|1590042.3.peg.2327"/>
<dbReference type="InterPro" id="IPR001288">
    <property type="entry name" value="Translation_initiation_fac_3"/>
</dbReference>
<dbReference type="STRING" id="437022.CC99x_02274"/>
<dbReference type="Gene3D" id="3.10.20.80">
    <property type="entry name" value="Translation initiation factor 3 (IF-3), N-terminal domain"/>
    <property type="match status" value="1"/>
</dbReference>
<evidence type="ECO:0000256" key="4">
    <source>
        <dbReference type="HAMAP-Rule" id="MF_00080"/>
    </source>
</evidence>
<evidence type="ECO:0000313" key="9">
    <source>
        <dbReference type="EMBL" id="MCS5707973.1"/>
    </source>
</evidence>
<feature type="domain" description="Translation initiation factor 3 C-terminal" evidence="6">
    <location>
        <begin position="95"/>
        <end position="179"/>
    </location>
</feature>
<dbReference type="Gene3D" id="3.30.110.10">
    <property type="entry name" value="Translation initiation factor 3 (IF-3), C-terminal domain"/>
    <property type="match status" value="1"/>
</dbReference>
<dbReference type="RefSeq" id="WP_057625369.1">
    <property type="nucleotide sequence ID" value="NZ_LKHV02000001.1"/>
</dbReference>
<comment type="similarity">
    <text evidence="1 4">Belongs to the IF-3 family.</text>
</comment>
<dbReference type="HAMAP" id="MF_00080">
    <property type="entry name" value="IF_3"/>
    <property type="match status" value="1"/>
</dbReference>
<sequence>MAISSKKSDIKINKAITARDVRLVDPDNILDPRILGPGQHIGIMSRFDAQKIANLMGLDLVEVSPNTDPPVVRVMDYGKFLFGVRKTKKKQRVQKLKEVKLRPVTDEGDYQVKLRNLSSFLDHGDKVKITLRFKGREITHKDLGQKLLDRLKLDIAEVGVVDQEPKLEGRQMVMVVSPKTKK</sequence>
<dbReference type="OrthoDB" id="9806014at2"/>
<evidence type="ECO:0000313" key="10">
    <source>
        <dbReference type="Proteomes" id="UP000051494"/>
    </source>
</evidence>
<dbReference type="PANTHER" id="PTHR10938:SF0">
    <property type="entry name" value="TRANSLATION INITIATION FACTOR IF-3, MITOCHONDRIAL"/>
    <property type="match status" value="1"/>
</dbReference>
<accession>A0A0Q9YCJ9</accession>
<comment type="caution">
    <text evidence="8">The sequence shown here is derived from an EMBL/GenBank/DDBJ whole genome shotgun (WGS) entry which is preliminary data.</text>
</comment>
<feature type="domain" description="Translation initiation factor 3 N-terminal" evidence="7">
    <location>
        <begin position="12"/>
        <end position="91"/>
    </location>
</feature>
<reference evidence="9" key="2">
    <citation type="journal article" date="2016" name="Genome Announc.">
        <title>Draft Genome Sequences of Two Novel Amoeba-Resistant Intranuclear Bacteria, 'Candidatus Berkiella cookevillensis' and 'Candidatus Berkiella aquae'.</title>
        <authorList>
            <person name="Mehari Y.T."/>
            <person name="Arivett B.A."/>
            <person name="Farone A.L."/>
            <person name="Gunderson J.H."/>
            <person name="Farone M.B."/>
        </authorList>
    </citation>
    <scope>NUCLEOTIDE SEQUENCE</scope>
    <source>
        <strain evidence="9">CC99</strain>
    </source>
</reference>
<evidence type="ECO:0000256" key="1">
    <source>
        <dbReference type="ARBA" id="ARBA00005439"/>
    </source>
</evidence>
<name>A0A0Q9YCJ9_9GAMM</name>
<dbReference type="GO" id="GO:0016020">
    <property type="term" value="C:membrane"/>
    <property type="evidence" value="ECO:0007669"/>
    <property type="project" value="TreeGrafter"/>
</dbReference>